<dbReference type="RefSeq" id="WP_323449384.1">
    <property type="nucleotide sequence ID" value="NZ_BSBI01000010.1"/>
</dbReference>
<protein>
    <submittedName>
        <fullName evidence="1">Uncharacterized protein</fullName>
    </submittedName>
</protein>
<evidence type="ECO:0000313" key="1">
    <source>
        <dbReference type="EMBL" id="GLF97389.1"/>
    </source>
</evidence>
<sequence length="99" mass="10972">MYLVHARFETATEIPLELDVVSQALLAPGDRVEHLSVHRRPPRHFVFGFYLLADALAEAEARAERVSRRLLATGRLPPARLLEAEAPLMPAELLGFGCA</sequence>
<accession>A0ABQ5P499</accession>
<evidence type="ECO:0000313" key="2">
    <source>
        <dbReference type="Proteomes" id="UP001291653"/>
    </source>
</evidence>
<proteinExistence type="predicted"/>
<organism evidence="1 2">
    <name type="scientific">Streptomyces yaizuensis</name>
    <dbReference type="NCBI Taxonomy" id="2989713"/>
    <lineage>
        <taxon>Bacteria</taxon>
        <taxon>Bacillati</taxon>
        <taxon>Actinomycetota</taxon>
        <taxon>Actinomycetes</taxon>
        <taxon>Kitasatosporales</taxon>
        <taxon>Streptomycetaceae</taxon>
        <taxon>Streptomyces</taxon>
    </lineage>
</organism>
<dbReference type="EMBL" id="BSBI01000010">
    <property type="protein sequence ID" value="GLF97389.1"/>
    <property type="molecule type" value="Genomic_DNA"/>
</dbReference>
<keyword evidence="2" id="KW-1185">Reference proteome</keyword>
<dbReference type="Proteomes" id="UP001291653">
    <property type="component" value="Unassembled WGS sequence"/>
</dbReference>
<gene>
    <name evidence="1" type="ORF">SYYSPA8_23850</name>
</gene>
<comment type="caution">
    <text evidence="1">The sequence shown here is derived from an EMBL/GenBank/DDBJ whole genome shotgun (WGS) entry which is preliminary data.</text>
</comment>
<name>A0ABQ5P499_9ACTN</name>
<reference evidence="1 2" key="1">
    <citation type="submission" date="2022-10" db="EMBL/GenBank/DDBJ databases">
        <title>Draft genome sequence of Streptomyces sp. YSPA8.</title>
        <authorList>
            <person name="Moriuchi R."/>
            <person name="Dohra H."/>
            <person name="Yamamura H."/>
            <person name="Kodani S."/>
        </authorList>
    </citation>
    <scope>NUCLEOTIDE SEQUENCE [LARGE SCALE GENOMIC DNA]</scope>
    <source>
        <strain evidence="1 2">YSPA8</strain>
    </source>
</reference>